<dbReference type="GO" id="GO:1901135">
    <property type="term" value="P:carbohydrate derivative metabolic process"/>
    <property type="evidence" value="ECO:0007669"/>
    <property type="project" value="InterPro"/>
</dbReference>
<dbReference type="GO" id="GO:0097367">
    <property type="term" value="F:carbohydrate derivative binding"/>
    <property type="evidence" value="ECO:0007669"/>
    <property type="project" value="InterPro"/>
</dbReference>
<dbReference type="Proteomes" id="UP000003250">
    <property type="component" value="Unassembled WGS sequence"/>
</dbReference>
<evidence type="ECO:0000256" key="3">
    <source>
        <dbReference type="ARBA" id="ARBA00023163"/>
    </source>
</evidence>
<dbReference type="InterPro" id="IPR009057">
    <property type="entry name" value="Homeodomain-like_sf"/>
</dbReference>
<dbReference type="Gene3D" id="3.40.50.10490">
    <property type="entry name" value="Glucose-6-phosphate isomerase like protein, domain 1"/>
    <property type="match status" value="1"/>
</dbReference>
<dbReference type="PROSITE" id="PS51071">
    <property type="entry name" value="HTH_RPIR"/>
    <property type="match status" value="1"/>
</dbReference>
<evidence type="ECO:0000256" key="1">
    <source>
        <dbReference type="ARBA" id="ARBA00023015"/>
    </source>
</evidence>
<dbReference type="Gene3D" id="1.10.10.10">
    <property type="entry name" value="Winged helix-like DNA-binding domain superfamily/Winged helix DNA-binding domain"/>
    <property type="match status" value="1"/>
</dbReference>
<dbReference type="InterPro" id="IPR035472">
    <property type="entry name" value="RpiR-like_SIS"/>
</dbReference>
<keyword evidence="2" id="KW-0238">DNA-binding</keyword>
<dbReference type="PANTHER" id="PTHR30514">
    <property type="entry name" value="GLUCOKINASE"/>
    <property type="match status" value="1"/>
</dbReference>
<evidence type="ECO:0000259" key="5">
    <source>
        <dbReference type="PROSITE" id="PS51071"/>
    </source>
</evidence>
<feature type="domain" description="HTH rpiR-type" evidence="5">
    <location>
        <begin position="37"/>
        <end position="113"/>
    </location>
</feature>
<dbReference type="EMBL" id="AHAM01000262">
    <property type="protein sequence ID" value="EHK53600.1"/>
    <property type="molecule type" value="Genomic_DNA"/>
</dbReference>
<dbReference type="AlphaFoldDB" id="H0I054"/>
<reference evidence="7 8" key="1">
    <citation type="journal article" date="2012" name="J. Bacteriol.">
        <title>Draft Genome Sequence of Mesorhizobium alhagi CCNWXJ12-2T, a Novel Salt-Resistant Species Isolated from the Desert of Northwestern China.</title>
        <authorList>
            <person name="Zhou M."/>
            <person name="Chen W."/>
            <person name="Chen H."/>
            <person name="Wei G."/>
        </authorList>
    </citation>
    <scope>NUCLEOTIDE SEQUENCE [LARGE SCALE GENOMIC DNA]</scope>
    <source>
        <strain evidence="7 8">CCNWXJ12-2</strain>
    </source>
</reference>
<accession>H0I054</accession>
<dbReference type="GO" id="GO:0003677">
    <property type="term" value="F:DNA binding"/>
    <property type="evidence" value="ECO:0007669"/>
    <property type="project" value="UniProtKB-KW"/>
</dbReference>
<keyword evidence="3" id="KW-0804">Transcription</keyword>
<dbReference type="SUPFAM" id="SSF53697">
    <property type="entry name" value="SIS domain"/>
    <property type="match status" value="1"/>
</dbReference>
<feature type="domain" description="SIS" evidence="6">
    <location>
        <begin position="158"/>
        <end position="294"/>
    </location>
</feature>
<dbReference type="InterPro" id="IPR047640">
    <property type="entry name" value="RpiR-like"/>
</dbReference>
<feature type="region of interest" description="Disordered" evidence="4">
    <location>
        <begin position="295"/>
        <end position="319"/>
    </location>
</feature>
<dbReference type="CDD" id="cd05013">
    <property type="entry name" value="SIS_RpiR"/>
    <property type="match status" value="1"/>
</dbReference>
<organism evidence="7 8">
    <name type="scientific">Mesorhizobium alhagi CCNWXJ12-2</name>
    <dbReference type="NCBI Taxonomy" id="1107882"/>
    <lineage>
        <taxon>Bacteria</taxon>
        <taxon>Pseudomonadati</taxon>
        <taxon>Pseudomonadota</taxon>
        <taxon>Alphaproteobacteria</taxon>
        <taxon>Hyphomicrobiales</taxon>
        <taxon>Phyllobacteriaceae</taxon>
        <taxon>Allomesorhizobium</taxon>
    </lineage>
</organism>
<evidence type="ECO:0000256" key="4">
    <source>
        <dbReference type="SAM" id="MobiDB-lite"/>
    </source>
</evidence>
<keyword evidence="8" id="KW-1185">Reference proteome</keyword>
<dbReference type="PROSITE" id="PS51464">
    <property type="entry name" value="SIS"/>
    <property type="match status" value="1"/>
</dbReference>
<evidence type="ECO:0000313" key="7">
    <source>
        <dbReference type="EMBL" id="EHK53600.1"/>
    </source>
</evidence>
<dbReference type="GO" id="GO:0003700">
    <property type="term" value="F:DNA-binding transcription factor activity"/>
    <property type="evidence" value="ECO:0007669"/>
    <property type="project" value="InterPro"/>
</dbReference>
<name>H0I054_9HYPH</name>
<dbReference type="InterPro" id="IPR046348">
    <property type="entry name" value="SIS_dom_sf"/>
</dbReference>
<proteinExistence type="predicted"/>
<dbReference type="SUPFAM" id="SSF46689">
    <property type="entry name" value="Homeodomain-like"/>
    <property type="match status" value="1"/>
</dbReference>
<dbReference type="Pfam" id="PF01418">
    <property type="entry name" value="HTH_6"/>
    <property type="match status" value="1"/>
</dbReference>
<dbReference type="InterPro" id="IPR036388">
    <property type="entry name" value="WH-like_DNA-bd_sf"/>
</dbReference>
<evidence type="ECO:0000313" key="8">
    <source>
        <dbReference type="Proteomes" id="UP000003250"/>
    </source>
</evidence>
<keyword evidence="1" id="KW-0805">Transcription regulation</keyword>
<dbReference type="PATRIC" id="fig|1107882.3.peg.5655"/>
<dbReference type="Pfam" id="PF01380">
    <property type="entry name" value="SIS"/>
    <property type="match status" value="1"/>
</dbReference>
<dbReference type="PANTHER" id="PTHR30514:SF18">
    <property type="entry name" value="RPIR-FAMILY TRANSCRIPTIONAL REGULATOR"/>
    <property type="match status" value="1"/>
</dbReference>
<gene>
    <name evidence="7" type="ORF">MAXJ12_29205</name>
</gene>
<dbReference type="InterPro" id="IPR000281">
    <property type="entry name" value="HTH_RpiR"/>
</dbReference>
<sequence>MPGVSASYAVISGNVAKRIDSDRLESSEHRHDPGHVGQILKKLAAELELLPGQLRAAARFVLANPKDVALKTMREQAGLAGVSHSTMVRFAEWLGFGGYTELKAVFADWLRQNADNGSEQVSFSSELTSADVENAADWLRWEVARLGAQPNIERNLLAAELLAGARRVISVGIGPQLAVANHFTEVLRSLGHTAFVFDAAQQSVTHGLKDIGPRDAILAISMEPFTKQTLAVARYARRRGAQIVAIVDCLQSPIEQYAQAIIVTAQSESRFQSMAPIIASVEILAALVEQSTISSQPKEYDVARSLPSEPRRSRSVPST</sequence>
<evidence type="ECO:0000259" key="6">
    <source>
        <dbReference type="PROSITE" id="PS51464"/>
    </source>
</evidence>
<dbReference type="InterPro" id="IPR001347">
    <property type="entry name" value="SIS_dom"/>
</dbReference>
<evidence type="ECO:0000256" key="2">
    <source>
        <dbReference type="ARBA" id="ARBA00023125"/>
    </source>
</evidence>
<protein>
    <submittedName>
        <fullName evidence="7">RpiR family transcriptional regulator</fullName>
    </submittedName>
</protein>